<feature type="compositionally biased region" description="Polar residues" evidence="1">
    <location>
        <begin position="219"/>
        <end position="234"/>
    </location>
</feature>
<feature type="region of interest" description="Disordered" evidence="1">
    <location>
        <begin position="1"/>
        <end position="194"/>
    </location>
</feature>
<organism evidence="3 4">
    <name type="scientific">Ustilago trichophora</name>
    <dbReference type="NCBI Taxonomy" id="86804"/>
    <lineage>
        <taxon>Eukaryota</taxon>
        <taxon>Fungi</taxon>
        <taxon>Dikarya</taxon>
        <taxon>Basidiomycota</taxon>
        <taxon>Ustilaginomycotina</taxon>
        <taxon>Ustilaginomycetes</taxon>
        <taxon>Ustilaginales</taxon>
        <taxon>Ustilaginaceae</taxon>
        <taxon>Ustilago</taxon>
    </lineage>
</organism>
<dbReference type="OrthoDB" id="185618at2759"/>
<feature type="compositionally biased region" description="Low complexity" evidence="1">
    <location>
        <begin position="627"/>
        <end position="647"/>
    </location>
</feature>
<feature type="compositionally biased region" description="Low complexity" evidence="1">
    <location>
        <begin position="114"/>
        <end position="125"/>
    </location>
</feature>
<feature type="compositionally biased region" description="Low complexity" evidence="1">
    <location>
        <begin position="675"/>
        <end position="689"/>
    </location>
</feature>
<feature type="compositionally biased region" description="Low complexity" evidence="1">
    <location>
        <begin position="145"/>
        <end position="161"/>
    </location>
</feature>
<keyword evidence="4" id="KW-1185">Reference proteome</keyword>
<feature type="compositionally biased region" description="Polar residues" evidence="1">
    <location>
        <begin position="52"/>
        <end position="72"/>
    </location>
</feature>
<dbReference type="Proteomes" id="UP000324022">
    <property type="component" value="Unassembled WGS sequence"/>
</dbReference>
<feature type="compositionally biased region" description="Polar residues" evidence="1">
    <location>
        <begin position="446"/>
        <end position="455"/>
    </location>
</feature>
<dbReference type="AlphaFoldDB" id="A0A5C3E527"/>
<protein>
    <recommendedName>
        <fullName evidence="2">RanBD1 domain-containing protein</fullName>
    </recommendedName>
</protein>
<feature type="compositionally biased region" description="Low complexity" evidence="1">
    <location>
        <begin position="792"/>
        <end position="866"/>
    </location>
</feature>
<reference evidence="3 4" key="1">
    <citation type="submission" date="2018-03" db="EMBL/GenBank/DDBJ databases">
        <authorList>
            <person name="Guldener U."/>
        </authorList>
    </citation>
    <scope>NUCLEOTIDE SEQUENCE [LARGE SCALE GENOMIC DNA]</scope>
    <source>
        <strain evidence="3 4">NBRC100155</strain>
    </source>
</reference>
<feature type="compositionally biased region" description="Basic and acidic residues" evidence="1">
    <location>
        <begin position="413"/>
        <end position="431"/>
    </location>
</feature>
<feature type="region of interest" description="Disordered" evidence="1">
    <location>
        <begin position="546"/>
        <end position="895"/>
    </location>
</feature>
<feature type="compositionally biased region" description="Basic and acidic residues" evidence="1">
    <location>
        <begin position="579"/>
        <end position="605"/>
    </location>
</feature>
<feature type="region of interest" description="Disordered" evidence="1">
    <location>
        <begin position="482"/>
        <end position="516"/>
    </location>
</feature>
<dbReference type="InterPro" id="IPR000156">
    <property type="entry name" value="Ran_bind_dom"/>
</dbReference>
<dbReference type="SMART" id="SM00160">
    <property type="entry name" value="RanBD"/>
    <property type="match status" value="1"/>
</dbReference>
<feature type="compositionally biased region" description="Low complexity" evidence="1">
    <location>
        <begin position="170"/>
        <end position="184"/>
    </location>
</feature>
<dbReference type="Pfam" id="PF00638">
    <property type="entry name" value="Ran_BP1"/>
    <property type="match status" value="1"/>
</dbReference>
<name>A0A5C3E527_9BASI</name>
<dbReference type="PROSITE" id="PS50196">
    <property type="entry name" value="RANBD1"/>
    <property type="match status" value="1"/>
</dbReference>
<feature type="compositionally biased region" description="Basic and acidic residues" evidence="1">
    <location>
        <begin position="614"/>
        <end position="623"/>
    </location>
</feature>
<feature type="compositionally biased region" description="Low complexity" evidence="1">
    <location>
        <begin position="721"/>
        <end position="734"/>
    </location>
</feature>
<evidence type="ECO:0000259" key="2">
    <source>
        <dbReference type="PROSITE" id="PS50196"/>
    </source>
</evidence>
<evidence type="ECO:0000313" key="4">
    <source>
        <dbReference type="Proteomes" id="UP000324022"/>
    </source>
</evidence>
<dbReference type="EMBL" id="OOIN01000012">
    <property type="protein sequence ID" value="SPO25784.1"/>
    <property type="molecule type" value="Genomic_DNA"/>
</dbReference>
<dbReference type="Gene3D" id="2.30.29.30">
    <property type="entry name" value="Pleckstrin-homology domain (PH domain)/Phosphotyrosine-binding domain (PTB)"/>
    <property type="match status" value="1"/>
</dbReference>
<feature type="region of interest" description="Disordered" evidence="1">
    <location>
        <begin position="348"/>
        <end position="373"/>
    </location>
</feature>
<feature type="domain" description="RanBD1" evidence="2">
    <location>
        <begin position="997"/>
        <end position="1108"/>
    </location>
</feature>
<proteinExistence type="predicted"/>
<dbReference type="InterPro" id="IPR011993">
    <property type="entry name" value="PH-like_dom_sf"/>
</dbReference>
<feature type="region of interest" description="Disordered" evidence="1">
    <location>
        <begin position="209"/>
        <end position="234"/>
    </location>
</feature>
<feature type="compositionally biased region" description="Basic and acidic residues" evidence="1">
    <location>
        <begin position="649"/>
        <end position="668"/>
    </location>
</feature>
<dbReference type="CDD" id="cd13170">
    <property type="entry name" value="RanBD_NUP50"/>
    <property type="match status" value="1"/>
</dbReference>
<feature type="region of interest" description="Disordered" evidence="1">
    <location>
        <begin position="387"/>
        <end position="455"/>
    </location>
</feature>
<accession>A0A5C3E527</accession>
<feature type="compositionally biased region" description="Low complexity" evidence="1">
    <location>
        <begin position="9"/>
        <end position="18"/>
    </location>
</feature>
<evidence type="ECO:0000256" key="1">
    <source>
        <dbReference type="SAM" id="MobiDB-lite"/>
    </source>
</evidence>
<dbReference type="SUPFAM" id="SSF50729">
    <property type="entry name" value="PH domain-like"/>
    <property type="match status" value="1"/>
</dbReference>
<sequence length="1108" mass="114553">MGPSRHTRAAAAASASSSSRHDESAPASAPNTTAPSASITPTRASPYARTPTKPSSALTVGPSTPTSRTNSPMMLREIFSMISPFRGHSRARRSAAFGGADEADAEEEQVKQIASGNAASLSSNLDDVEEAVDTEDRMIEDAEEGVAAAVASSSPQTSQPSRLAVPSSGRLASRSPSPKPRSSMPAPPRSLPLADSALVTPGLRRQFTHAQPEPVASTPVPSTSYAPPTQTSPVSRNYDLLARFFSEKQRGGQGGLTEVEVEGCIRLIEESMATGRNLESEFTCVSSYGRPYPSVQTSGLAPSSRASSIAPPAMPSSQSMNNLFHPGTNRMTASSSAYSFLAPRAPASQSGFGGAAAPTRRRPIYLGPGMSGLSLTRRRPVVASASRASALARTQAQGGFMPRSSTDPNLARHTRDADETQDASDRADETKRRRTAAAADFGSPAQDRTSAEDQTAQFVPAYEKQARQSSLLAKDIIAASSTNGTSASPLKRATPAAEPAGLASTKASPPKAPTRTASAIQDILKTTPPVRPPTKPELVNPYQSAAPLAAKSKKTPEDEATLTTPVRRSARASMLTRAKARETQKAAEKSSPPKESVLDLIERTAPKTANKRKAAVEEAEPQRNGKAAVAEPASTTTPAAAAAAVEPSVEERKLQKTEEVQRRLEALTKAKNQKQEQQQQSAPKPAAAEKTSKPTSSLVVPPQYTASKPKKPSPLSAAFQAPDSPSSDSEAAAPVQPRGPAIAQPTFSFGSPAASTAKTPSSGFSFSAPKPSTSIPAPAAAAPSTGFSFTKPAASVPPATSTAPAAAPASTSFSFSPVASAPAAQKPATAAPSTGFSFSAPSASTSTAPSSATAAAAAGPGSGSSPRGEVSAEDVSKLPKFDWQVPAVSTPTGASADKALRDEIKSVAQAALPKFDFVYDIETASTAGDKKVETANVAPVKGAPAPIGGFSFSATAQPTPAAAPAATEAAESAEDASSSADDPSKTSSSGLLGEGEGEESESTLFEARAKIWRLDMETKAWKDLGICIAKLKHDSSTGKHRLLARNEANGKVAVNFMTYKGLKSTLDKTVNSFLGFDGKDPTQYRVKVKTEDMAKELKEVLEGAAAKA</sequence>
<evidence type="ECO:0000313" key="3">
    <source>
        <dbReference type="EMBL" id="SPO25784.1"/>
    </source>
</evidence>
<feature type="compositionally biased region" description="Low complexity" evidence="1">
    <location>
        <begin position="751"/>
        <end position="784"/>
    </location>
</feature>
<gene>
    <name evidence="3" type="ORF">UTRI_03149</name>
</gene>
<feature type="compositionally biased region" description="Low complexity" evidence="1">
    <location>
        <begin position="953"/>
        <end position="991"/>
    </location>
</feature>
<feature type="compositionally biased region" description="Low complexity" evidence="1">
    <location>
        <begin position="25"/>
        <end position="46"/>
    </location>
</feature>
<feature type="region of interest" description="Disordered" evidence="1">
    <location>
        <begin position="951"/>
        <end position="1002"/>
    </location>
</feature>